<evidence type="ECO:0000259" key="2">
    <source>
        <dbReference type="Pfam" id="PF07238"/>
    </source>
</evidence>
<evidence type="ECO:0000313" key="3">
    <source>
        <dbReference type="EMBL" id="SOC03559.1"/>
    </source>
</evidence>
<dbReference type="EMBL" id="OBML01000004">
    <property type="protein sequence ID" value="SOC03559.1"/>
    <property type="molecule type" value="Genomic_DNA"/>
</dbReference>
<dbReference type="Pfam" id="PF07238">
    <property type="entry name" value="PilZ"/>
    <property type="match status" value="1"/>
</dbReference>
<reference evidence="3 4" key="1">
    <citation type="submission" date="2017-08" db="EMBL/GenBank/DDBJ databases">
        <authorList>
            <person name="de Groot N.N."/>
        </authorList>
    </citation>
    <scope>NUCLEOTIDE SEQUENCE [LARGE SCALE GENOMIC DNA]</scope>
    <source>
        <strain evidence="3 4">USBA 352</strain>
    </source>
</reference>
<proteinExistence type="predicted"/>
<evidence type="ECO:0000313" key="4">
    <source>
        <dbReference type="Proteomes" id="UP000219331"/>
    </source>
</evidence>
<dbReference type="RefSeq" id="WP_097174594.1">
    <property type="nucleotide sequence ID" value="NZ_OBML01000004.1"/>
</dbReference>
<feature type="compositionally biased region" description="Polar residues" evidence="1">
    <location>
        <begin position="99"/>
        <end position="111"/>
    </location>
</feature>
<name>A0A285S7P0_9HYPH</name>
<dbReference type="AlphaFoldDB" id="A0A285S7P0"/>
<accession>A0A285S7P0</accession>
<gene>
    <name evidence="3" type="ORF">SAMN05421512_104176</name>
</gene>
<sequence>MRHKPTVRGEIRSAPRANCTIPAIIVDRGISISCIVEDLSITGCRVRMKGQAALSRRFVFEFPKRAIKVEAELVWMNGDEAGIRFLHKKTGEDKPAASTAASSTGDQVEIG</sequence>
<evidence type="ECO:0000256" key="1">
    <source>
        <dbReference type="SAM" id="MobiDB-lite"/>
    </source>
</evidence>
<feature type="domain" description="PilZ" evidence="2">
    <location>
        <begin position="11"/>
        <end position="87"/>
    </location>
</feature>
<keyword evidence="4" id="KW-1185">Reference proteome</keyword>
<dbReference type="GO" id="GO:0035438">
    <property type="term" value="F:cyclic-di-GMP binding"/>
    <property type="evidence" value="ECO:0007669"/>
    <property type="project" value="InterPro"/>
</dbReference>
<feature type="region of interest" description="Disordered" evidence="1">
    <location>
        <begin position="89"/>
        <end position="111"/>
    </location>
</feature>
<dbReference type="Gene3D" id="2.40.10.220">
    <property type="entry name" value="predicted glycosyltransferase like domains"/>
    <property type="match status" value="1"/>
</dbReference>
<dbReference type="Proteomes" id="UP000219331">
    <property type="component" value="Unassembled WGS sequence"/>
</dbReference>
<organism evidence="3 4">
    <name type="scientific">Stappia indica</name>
    <dbReference type="NCBI Taxonomy" id="538381"/>
    <lineage>
        <taxon>Bacteria</taxon>
        <taxon>Pseudomonadati</taxon>
        <taxon>Pseudomonadota</taxon>
        <taxon>Alphaproteobacteria</taxon>
        <taxon>Hyphomicrobiales</taxon>
        <taxon>Stappiaceae</taxon>
        <taxon>Stappia</taxon>
    </lineage>
</organism>
<dbReference type="InterPro" id="IPR009875">
    <property type="entry name" value="PilZ_domain"/>
</dbReference>
<dbReference type="OrthoDB" id="7864450at2"/>
<protein>
    <submittedName>
        <fullName evidence="3">PilZ domain-containing protein</fullName>
    </submittedName>
</protein>
<dbReference type="SUPFAM" id="SSF141371">
    <property type="entry name" value="PilZ domain-like"/>
    <property type="match status" value="1"/>
</dbReference>